<evidence type="ECO:0000313" key="1">
    <source>
        <dbReference type="EMBL" id="KAE8236593.1"/>
    </source>
</evidence>
<protein>
    <submittedName>
        <fullName evidence="1">Uncharacterized protein</fullName>
    </submittedName>
</protein>
<accession>A0A177TUE1</accession>
<gene>
    <name evidence="1" type="ORF">A4X13_0g9099</name>
</gene>
<keyword evidence="2" id="KW-1185">Reference proteome</keyword>
<proteinExistence type="predicted"/>
<reference evidence="1" key="1">
    <citation type="submission" date="2016-04" db="EMBL/GenBank/DDBJ databases">
        <authorList>
            <person name="Nguyen H.D."/>
            <person name="Samba Siva P."/>
            <person name="Cullis J."/>
            <person name="Levesque C.A."/>
            <person name="Hambleton S."/>
        </authorList>
    </citation>
    <scope>NUCLEOTIDE SEQUENCE</scope>
    <source>
        <strain evidence="1">DAOMC 236416</strain>
    </source>
</reference>
<dbReference type="AlphaFoldDB" id="A0A177TUE1"/>
<evidence type="ECO:0000313" key="2">
    <source>
        <dbReference type="Proteomes" id="UP000077521"/>
    </source>
</evidence>
<sequence length="107" mass="11791">MSLLTRSLQANNNHLIAQATHTLAPCIHPPARHPSKQQSLAQATHTLARHMHTSTCTLSTHQASATTRIKSTQTTYKVTVKNNIFNGEDRRDSESTPTLSRHRAISG</sequence>
<reference evidence="1" key="2">
    <citation type="journal article" date="2019" name="IMA Fungus">
        <title>Genome sequencing and comparison of five Tilletia species to identify candidate genes for the detection of regulated species infecting wheat.</title>
        <authorList>
            <person name="Nguyen H.D.T."/>
            <person name="Sultana T."/>
            <person name="Kesanakurti P."/>
            <person name="Hambleton S."/>
        </authorList>
    </citation>
    <scope>NUCLEOTIDE SEQUENCE</scope>
    <source>
        <strain evidence="1">DAOMC 236416</strain>
    </source>
</reference>
<dbReference type="Proteomes" id="UP000077521">
    <property type="component" value="Unassembled WGS sequence"/>
</dbReference>
<name>A0A177TUE1_9BASI</name>
<dbReference type="EMBL" id="LWDF02002148">
    <property type="protein sequence ID" value="KAE8236593.1"/>
    <property type="molecule type" value="Genomic_DNA"/>
</dbReference>
<comment type="caution">
    <text evidence="1">The sequence shown here is derived from an EMBL/GenBank/DDBJ whole genome shotgun (WGS) entry which is preliminary data.</text>
</comment>
<organism evidence="1 2">
    <name type="scientific">Tilletia indica</name>
    <dbReference type="NCBI Taxonomy" id="43049"/>
    <lineage>
        <taxon>Eukaryota</taxon>
        <taxon>Fungi</taxon>
        <taxon>Dikarya</taxon>
        <taxon>Basidiomycota</taxon>
        <taxon>Ustilaginomycotina</taxon>
        <taxon>Exobasidiomycetes</taxon>
        <taxon>Tilletiales</taxon>
        <taxon>Tilletiaceae</taxon>
        <taxon>Tilletia</taxon>
    </lineage>
</organism>